<gene>
    <name evidence="2" type="ORF">HQ945_00975</name>
</gene>
<dbReference type="AlphaFoldDB" id="A0A849VL93"/>
<feature type="region of interest" description="Disordered" evidence="1">
    <location>
        <begin position="157"/>
        <end position="182"/>
    </location>
</feature>
<comment type="caution">
    <text evidence="2">The sequence shown here is derived from an EMBL/GenBank/DDBJ whole genome shotgun (WGS) entry which is preliminary data.</text>
</comment>
<name>A0A849VL93_9HYPH</name>
<evidence type="ECO:0000313" key="3">
    <source>
        <dbReference type="Proteomes" id="UP000550508"/>
    </source>
</evidence>
<accession>A0A849VL93</accession>
<dbReference type="Gene3D" id="1.10.10.10">
    <property type="entry name" value="Winged helix-like DNA-binding domain superfamily/Winged helix DNA-binding domain"/>
    <property type="match status" value="1"/>
</dbReference>
<sequence length="248" mass="28031">MSIYEREKALKRPGTKVERMREKNERINGGFYQFPNHVSQSHAFRSLSGHATKVLMRVVLEHTYCFRKKNGSLLVTHRDFRDEWINPNKIAEAIEELAFKGLLRVSKGNGHGVKLPNIFTITFFPTEDGLSATNDYQKCDVERVLAWQTLVSQRRKNAKSRKIHSHDGVSVKSEHSHDGVSVEKNGQIQKAQKSGHFSKIHSHTVVSTINNMVGTSAVGSNGLLQGVHTPFPCLRKNLAKKRKLRGQP</sequence>
<protein>
    <submittedName>
        <fullName evidence="2">Uncharacterized protein</fullName>
    </submittedName>
</protein>
<dbReference type="Proteomes" id="UP000550508">
    <property type="component" value="Unassembled WGS sequence"/>
</dbReference>
<dbReference type="InterPro" id="IPR036388">
    <property type="entry name" value="WH-like_DNA-bd_sf"/>
</dbReference>
<reference evidence="2 3" key="1">
    <citation type="submission" date="2020-05" db="EMBL/GenBank/DDBJ databases">
        <authorList>
            <person name="Kim M.K."/>
        </authorList>
    </citation>
    <scope>NUCLEOTIDE SEQUENCE [LARGE SCALE GENOMIC DNA]</scope>
    <source>
        <strain evidence="2 3">BT25</strain>
    </source>
</reference>
<evidence type="ECO:0000313" key="2">
    <source>
        <dbReference type="EMBL" id="NTS29814.1"/>
    </source>
</evidence>
<organism evidence="2 3">
    <name type="scientific">Phyllobacterium pellucidum</name>
    <dbReference type="NCBI Taxonomy" id="2740464"/>
    <lineage>
        <taxon>Bacteria</taxon>
        <taxon>Pseudomonadati</taxon>
        <taxon>Pseudomonadota</taxon>
        <taxon>Alphaproteobacteria</taxon>
        <taxon>Hyphomicrobiales</taxon>
        <taxon>Phyllobacteriaceae</taxon>
        <taxon>Phyllobacterium</taxon>
    </lineage>
</organism>
<proteinExistence type="predicted"/>
<dbReference type="RefSeq" id="WP_174207578.1">
    <property type="nucleotide sequence ID" value="NZ_JABUMX010000001.1"/>
</dbReference>
<keyword evidence="3" id="KW-1185">Reference proteome</keyword>
<evidence type="ECO:0000256" key="1">
    <source>
        <dbReference type="SAM" id="MobiDB-lite"/>
    </source>
</evidence>
<dbReference type="EMBL" id="JABUMX010000001">
    <property type="protein sequence ID" value="NTS29814.1"/>
    <property type="molecule type" value="Genomic_DNA"/>
</dbReference>
<feature type="compositionally biased region" description="Basic and acidic residues" evidence="1">
    <location>
        <begin position="165"/>
        <end position="181"/>
    </location>
</feature>